<dbReference type="RefSeq" id="WP_337338188.1">
    <property type="nucleotide sequence ID" value="NZ_JBBDGL010000002.1"/>
</dbReference>
<name>A0ABU8LVT7_9MICO</name>
<proteinExistence type="predicted"/>
<evidence type="ECO:0008006" key="4">
    <source>
        <dbReference type="Google" id="ProtNLM"/>
    </source>
</evidence>
<protein>
    <recommendedName>
        <fullName evidence="4">HNH endonuclease</fullName>
    </recommendedName>
</protein>
<evidence type="ECO:0000313" key="3">
    <source>
        <dbReference type="Proteomes" id="UP001368654"/>
    </source>
</evidence>
<evidence type="ECO:0000256" key="1">
    <source>
        <dbReference type="SAM" id="MobiDB-lite"/>
    </source>
</evidence>
<dbReference type="Proteomes" id="UP001368654">
    <property type="component" value="Unassembled WGS sequence"/>
</dbReference>
<feature type="region of interest" description="Disordered" evidence="1">
    <location>
        <begin position="1"/>
        <end position="26"/>
    </location>
</feature>
<accession>A0ABU8LVT7</accession>
<reference evidence="2 3" key="1">
    <citation type="submission" date="2024-02" db="EMBL/GenBank/DDBJ databases">
        <authorList>
            <person name="Saticioglu I.B."/>
        </authorList>
    </citation>
    <scope>NUCLEOTIDE SEQUENCE [LARGE SCALE GENOMIC DNA]</scope>
    <source>
        <strain evidence="2 3">Mu-86</strain>
    </source>
</reference>
<dbReference type="EMBL" id="JBBDGL010000002">
    <property type="protein sequence ID" value="MEJ1155771.1"/>
    <property type="molecule type" value="Genomic_DNA"/>
</dbReference>
<comment type="caution">
    <text evidence="2">The sequence shown here is derived from an EMBL/GenBank/DDBJ whole genome shotgun (WGS) entry which is preliminary data.</text>
</comment>
<sequence>MVMWADAAADPPRCPGSAALGTPVPSSTDGYPNGRGLCMICHRFVEITGAVLAEHRTFDPAETADEYERRREWFNANGF</sequence>
<organism evidence="2 3">
    <name type="scientific">Microbacterium marmarense</name>
    <dbReference type="NCBI Taxonomy" id="3122051"/>
    <lineage>
        <taxon>Bacteria</taxon>
        <taxon>Bacillati</taxon>
        <taxon>Actinomycetota</taxon>
        <taxon>Actinomycetes</taxon>
        <taxon>Micrococcales</taxon>
        <taxon>Microbacteriaceae</taxon>
        <taxon>Microbacterium</taxon>
    </lineage>
</organism>
<gene>
    <name evidence="2" type="ORF">WDU96_09220</name>
</gene>
<evidence type="ECO:0000313" key="2">
    <source>
        <dbReference type="EMBL" id="MEJ1155771.1"/>
    </source>
</evidence>
<keyword evidence="3" id="KW-1185">Reference proteome</keyword>